<feature type="compositionally biased region" description="Low complexity" evidence="1">
    <location>
        <begin position="310"/>
        <end position="328"/>
    </location>
</feature>
<organism evidence="2">
    <name type="scientific">Lichtheimia ramosa</name>
    <dbReference type="NCBI Taxonomy" id="688394"/>
    <lineage>
        <taxon>Eukaryota</taxon>
        <taxon>Fungi</taxon>
        <taxon>Fungi incertae sedis</taxon>
        <taxon>Mucoromycota</taxon>
        <taxon>Mucoromycotina</taxon>
        <taxon>Mucoromycetes</taxon>
        <taxon>Mucorales</taxon>
        <taxon>Lichtheimiaceae</taxon>
        <taxon>Lichtheimia</taxon>
    </lineage>
</organism>
<dbReference type="AlphaFoldDB" id="A0A077X2S8"/>
<proteinExistence type="predicted"/>
<dbReference type="OrthoDB" id="2262438at2759"/>
<evidence type="ECO:0000256" key="1">
    <source>
        <dbReference type="SAM" id="MobiDB-lite"/>
    </source>
</evidence>
<protein>
    <submittedName>
        <fullName evidence="2">Uncharacterized protein</fullName>
    </submittedName>
</protein>
<reference evidence="2" key="1">
    <citation type="journal article" date="2014" name="Genome Announc.">
        <title>De novo whole-genome sequence and genome annotation of Lichtheimia ramosa.</title>
        <authorList>
            <person name="Linde J."/>
            <person name="Schwartze V."/>
            <person name="Binder U."/>
            <person name="Lass-Florl C."/>
            <person name="Voigt K."/>
            <person name="Horn F."/>
        </authorList>
    </citation>
    <scope>NUCLEOTIDE SEQUENCE</scope>
    <source>
        <strain evidence="2">JMRC FSU:6197</strain>
    </source>
</reference>
<feature type="region of interest" description="Disordered" evidence="1">
    <location>
        <begin position="202"/>
        <end position="253"/>
    </location>
</feature>
<gene>
    <name evidence="2" type="ORF">LRAMOSA06291</name>
</gene>
<feature type="compositionally biased region" description="Polar residues" evidence="1">
    <location>
        <begin position="335"/>
        <end position="351"/>
    </location>
</feature>
<feature type="region of interest" description="Disordered" evidence="1">
    <location>
        <begin position="285"/>
        <end position="376"/>
    </location>
</feature>
<dbReference type="EMBL" id="LK023386">
    <property type="protein sequence ID" value="CDS14121.1"/>
    <property type="molecule type" value="Genomic_DNA"/>
</dbReference>
<evidence type="ECO:0000313" key="2">
    <source>
        <dbReference type="EMBL" id="CDS14121.1"/>
    </source>
</evidence>
<feature type="compositionally biased region" description="Acidic residues" evidence="1">
    <location>
        <begin position="352"/>
        <end position="362"/>
    </location>
</feature>
<accession>A0A077X2S8</accession>
<sequence length="397" mass="43979">MSSHQSLAHFILGGKQQAFTSYKKTQSLVLNKATVVTNDKDGGEFALIELTDGHHWIPAISSIPVLEDGLGGQDFISQMDALRDTAIVLSDTVIGVHKRQDAFGIHLMILGCSFTRATSSFDSIDPDDICFEPSVSQWLIDLRKTFTGTPDTEWFCSLFPESTTDEYEEILNEYCIVHGDLEKILLMQYGPLPALHLSAEKAETTPKGVKRQASTMNEEDTAIVQHPSVTTGNSTSHKRHRHANPNQPVEPNKLTRLEQSDTALKNANAAVMELWNEPLTIRELHKRNRGDTSRDSEDTPMVTVDNDRSSPSPVTPTEVTTAPTTTTTTEKDQSDQVTAQISVSVVNNDDSPASEEDDDDEEARFYEPLPQDPAAQKSILRSLYISMAEKFKIPSFT</sequence>
<name>A0A077X2S8_9FUNG</name>